<dbReference type="Gene3D" id="3.40.50.300">
    <property type="entry name" value="P-loop containing nucleotide triphosphate hydrolases"/>
    <property type="match status" value="1"/>
</dbReference>
<keyword evidence="3" id="KW-0547">Nucleotide-binding</keyword>
<feature type="transmembrane region" description="Helical" evidence="7">
    <location>
        <begin position="195"/>
        <end position="213"/>
    </location>
</feature>
<dbReference type="GO" id="GO:0034775">
    <property type="term" value="P:glutathione transmembrane transport"/>
    <property type="evidence" value="ECO:0007669"/>
    <property type="project" value="InterPro"/>
</dbReference>
<keyword evidence="5 7" id="KW-1133">Transmembrane helix</keyword>
<dbReference type="InterPro" id="IPR003593">
    <property type="entry name" value="AAA+_ATPase"/>
</dbReference>
<dbReference type="Pfam" id="PF00005">
    <property type="entry name" value="ABC_tran"/>
    <property type="match status" value="1"/>
</dbReference>
<dbReference type="GO" id="GO:0005524">
    <property type="term" value="F:ATP binding"/>
    <property type="evidence" value="ECO:0007669"/>
    <property type="project" value="UniProtKB-KW"/>
</dbReference>
<dbReference type="InterPro" id="IPR017871">
    <property type="entry name" value="ABC_transporter-like_CS"/>
</dbReference>
<evidence type="ECO:0000313" key="11">
    <source>
        <dbReference type="EMBL" id="SQB64428.1"/>
    </source>
</evidence>
<feature type="transmembrane region" description="Helical" evidence="7">
    <location>
        <begin position="276"/>
        <end position="296"/>
    </location>
</feature>
<dbReference type="GO" id="GO:0045454">
    <property type="term" value="P:cell redox homeostasis"/>
    <property type="evidence" value="ECO:0007669"/>
    <property type="project" value="InterPro"/>
</dbReference>
<dbReference type="EMBL" id="JABCUI010000001">
    <property type="protein sequence ID" value="NMW86957.1"/>
    <property type="molecule type" value="Genomic_DNA"/>
</dbReference>
<keyword evidence="2 7" id="KW-0812">Transmembrane</keyword>
<dbReference type="InterPro" id="IPR039421">
    <property type="entry name" value="Type_1_exporter"/>
</dbReference>
<dbReference type="NCBIfam" id="TIGR02868">
    <property type="entry name" value="CydC"/>
    <property type="match status" value="1"/>
</dbReference>
<evidence type="ECO:0000256" key="7">
    <source>
        <dbReference type="SAM" id="Phobius"/>
    </source>
</evidence>
<dbReference type="InterPro" id="IPR036640">
    <property type="entry name" value="ABC1_TM_sf"/>
</dbReference>
<dbReference type="Gene3D" id="1.20.1560.10">
    <property type="entry name" value="ABC transporter type 1, transmembrane domain"/>
    <property type="match status" value="1"/>
</dbReference>
<dbReference type="InterPro" id="IPR003439">
    <property type="entry name" value="ABC_transporter-like_ATP-bd"/>
</dbReference>
<dbReference type="PROSITE" id="PS50893">
    <property type="entry name" value="ABC_TRANSPORTER_2"/>
    <property type="match status" value="1"/>
</dbReference>
<dbReference type="Proteomes" id="UP000250245">
    <property type="component" value="Unassembled WGS sequence"/>
</dbReference>
<dbReference type="GO" id="GO:0016887">
    <property type="term" value="F:ATP hydrolysis activity"/>
    <property type="evidence" value="ECO:0007669"/>
    <property type="project" value="InterPro"/>
</dbReference>
<dbReference type="CDD" id="cd03228">
    <property type="entry name" value="ABCC_MRP_Like"/>
    <property type="match status" value="1"/>
</dbReference>
<dbReference type="SMART" id="SM00382">
    <property type="entry name" value="AAA"/>
    <property type="match status" value="1"/>
</dbReference>
<feature type="domain" description="ABC transmembrane type-1" evidence="9">
    <location>
        <begin position="53"/>
        <end position="340"/>
    </location>
</feature>
<evidence type="ECO:0000313" key="12">
    <source>
        <dbReference type="Proteomes" id="UP000250245"/>
    </source>
</evidence>
<evidence type="ECO:0000259" key="8">
    <source>
        <dbReference type="PROSITE" id="PS50893"/>
    </source>
</evidence>
<feature type="transmembrane region" description="Helical" evidence="7">
    <location>
        <begin position="169"/>
        <end position="189"/>
    </location>
</feature>
<dbReference type="PANTHER" id="PTHR43394:SF1">
    <property type="entry name" value="ATP-BINDING CASSETTE SUB-FAMILY B MEMBER 10, MITOCHONDRIAL"/>
    <property type="match status" value="1"/>
</dbReference>
<evidence type="ECO:0000256" key="1">
    <source>
        <dbReference type="ARBA" id="ARBA00004651"/>
    </source>
</evidence>
<evidence type="ECO:0000256" key="5">
    <source>
        <dbReference type="ARBA" id="ARBA00022989"/>
    </source>
</evidence>
<dbReference type="PROSITE" id="PS50929">
    <property type="entry name" value="ABC_TM1F"/>
    <property type="match status" value="1"/>
</dbReference>
<feature type="transmembrane region" description="Helical" evidence="7">
    <location>
        <begin position="90"/>
        <end position="107"/>
    </location>
</feature>
<keyword evidence="4 11" id="KW-0067">ATP-binding</keyword>
<evidence type="ECO:0000259" key="9">
    <source>
        <dbReference type="PROSITE" id="PS50929"/>
    </source>
</evidence>
<evidence type="ECO:0000256" key="4">
    <source>
        <dbReference type="ARBA" id="ARBA00022840"/>
    </source>
</evidence>
<evidence type="ECO:0000313" key="10">
    <source>
        <dbReference type="EMBL" id="NMW86957.1"/>
    </source>
</evidence>
<dbReference type="GO" id="GO:0015421">
    <property type="term" value="F:ABC-type oligopeptide transporter activity"/>
    <property type="evidence" value="ECO:0007669"/>
    <property type="project" value="TreeGrafter"/>
</dbReference>
<keyword evidence="6 7" id="KW-0472">Membrane</keyword>
<dbReference type="PROSITE" id="PS00211">
    <property type="entry name" value="ABC_TRANSPORTER_1"/>
    <property type="match status" value="1"/>
</dbReference>
<dbReference type="RefSeq" id="WP_004006673.1">
    <property type="nucleotide sequence ID" value="NZ_CP068112.1"/>
</dbReference>
<dbReference type="OMA" id="FLHIGQV"/>
<dbReference type="InterPro" id="IPR014223">
    <property type="entry name" value="ABC_CydC/D"/>
</dbReference>
<gene>
    <name evidence="10" type="primary">cydC</name>
    <name evidence="10" type="ORF">HHJ67_04230</name>
    <name evidence="11" type="ORF">NCTC11820_00772</name>
</gene>
<reference evidence="11 12" key="1">
    <citation type="submission" date="2018-06" db="EMBL/GenBank/DDBJ databases">
        <authorList>
            <consortium name="Pathogen Informatics"/>
            <person name="Doyle S."/>
        </authorList>
    </citation>
    <scope>NUCLEOTIDE SEQUENCE [LARGE SCALE GENOMIC DNA]</scope>
    <source>
        <strain evidence="11 12">NCTC11820</strain>
    </source>
</reference>
<evidence type="ECO:0000256" key="3">
    <source>
        <dbReference type="ARBA" id="ARBA00022741"/>
    </source>
</evidence>
<dbReference type="PANTHER" id="PTHR43394">
    <property type="entry name" value="ATP-DEPENDENT PERMEASE MDL1, MITOCHONDRIAL"/>
    <property type="match status" value="1"/>
</dbReference>
<evidence type="ECO:0000256" key="6">
    <source>
        <dbReference type="ARBA" id="ARBA00023136"/>
    </source>
</evidence>
<dbReference type="GO" id="GO:0005886">
    <property type="term" value="C:plasma membrane"/>
    <property type="evidence" value="ECO:0007669"/>
    <property type="project" value="UniProtKB-SubCell"/>
</dbReference>
<feature type="domain" description="ABC transporter" evidence="8">
    <location>
        <begin position="398"/>
        <end position="632"/>
    </location>
</feature>
<organism evidence="11 12">
    <name type="scientific">Mobiluncus curtisii</name>
    <dbReference type="NCBI Taxonomy" id="2051"/>
    <lineage>
        <taxon>Bacteria</taxon>
        <taxon>Bacillati</taxon>
        <taxon>Actinomycetota</taxon>
        <taxon>Actinomycetes</taxon>
        <taxon>Actinomycetales</taxon>
        <taxon>Actinomycetaceae</taxon>
        <taxon>Mobiluncus</taxon>
    </lineage>
</organism>
<protein>
    <submittedName>
        <fullName evidence="11">Probable ABC transporter ATP-binding protein HI_0664</fullName>
    </submittedName>
    <submittedName>
        <fullName evidence="10">Thiol reductant ABC exporter subunit CydC</fullName>
    </submittedName>
</protein>
<accession>A0A2X2YDS0</accession>
<evidence type="ECO:0000313" key="13">
    <source>
        <dbReference type="Proteomes" id="UP000553981"/>
    </source>
</evidence>
<reference evidence="10 13" key="2">
    <citation type="submission" date="2020-04" db="EMBL/GenBank/DDBJ databases">
        <title>Antimicrobial susceptibility and clonality of vaginal-derived multi-drug resistant Mobiluncus isolates in China.</title>
        <authorList>
            <person name="Zhang X."/>
        </authorList>
    </citation>
    <scope>NUCLEOTIDE SEQUENCE [LARGE SCALE GENOMIC DNA]</scope>
    <source>
        <strain evidence="10 13">19</strain>
    </source>
</reference>
<name>A0A2X2YDS0_9ACTO</name>
<sequence>MSSNKSTFPAEFMESAAESASSAMPNTAFISREELRNLRLTYRMMRLNRANMALAILLGVSTLVCAIGLSVVAAWLIARAAQIDALWMDLAVAAVAVRFFGIGRALFRYLERLASHKVALLGVADLRHTVYRILAGRPAKNIAALRRGEILARTGGDVDSVGDFVVKSVLPGMVTAITAIATVILFWFLAPLAALTLLICLLMAGVVGPLLTIRSARIAELASQQAQIELTASAQNLLMNASELAVSGRLQAAQDHLNQVEQVIQKLKDKAARPSAIAAFIDNISMGAAVLCGFLIGTPLVVSGQLWDVNLAILVLAPLAAFEGTSQLAAAAVQLVSSGAAATRLVDLMGGADYVETALKQIYAADAAPNSNAAPKAVFNEEGHHAEISPVTEVEAHLVAKDLEIGWPGGPIIASGIDLDLCPGKALAIVGRSGIGKSTLLYTLAGLIPPRGGSLTLGGIDITALPRSIVSEKIVMTAEDAHIFATTALENIRVARANVGTLEAEKLLQEAGMGQWLQAAPDGLDTLLGMDGAALSGGERRRILLARALATPAQLLALDEPGEHLDGAMADQLVSDLLSTGKSGERGVLLVTHRLSALDKADEVIVLGKLDSENDEVTRITARGTHASLVETNPTYRWNLEQEKSYV</sequence>
<evidence type="ECO:0000256" key="2">
    <source>
        <dbReference type="ARBA" id="ARBA00022692"/>
    </source>
</evidence>
<dbReference type="AlphaFoldDB" id="A0A2X2YDS0"/>
<feature type="transmembrane region" description="Helical" evidence="7">
    <location>
        <begin position="53"/>
        <end position="78"/>
    </location>
</feature>
<proteinExistence type="predicted"/>
<dbReference type="Pfam" id="PF00664">
    <property type="entry name" value="ABC_membrane"/>
    <property type="match status" value="1"/>
</dbReference>
<dbReference type="GeneID" id="55565919"/>
<dbReference type="SUPFAM" id="SSF52540">
    <property type="entry name" value="P-loop containing nucleoside triphosphate hydrolases"/>
    <property type="match status" value="1"/>
</dbReference>
<dbReference type="Proteomes" id="UP000553981">
    <property type="component" value="Unassembled WGS sequence"/>
</dbReference>
<dbReference type="InterPro" id="IPR027417">
    <property type="entry name" value="P-loop_NTPase"/>
</dbReference>
<dbReference type="SUPFAM" id="SSF90123">
    <property type="entry name" value="ABC transporter transmembrane region"/>
    <property type="match status" value="1"/>
</dbReference>
<dbReference type="InterPro" id="IPR011527">
    <property type="entry name" value="ABC1_TM_dom"/>
</dbReference>
<comment type="subcellular location">
    <subcellularLocation>
        <location evidence="1">Cell membrane</location>
        <topology evidence="1">Multi-pass membrane protein</topology>
    </subcellularLocation>
</comment>
<dbReference type="EMBL" id="UASJ01000001">
    <property type="protein sequence ID" value="SQB64428.1"/>
    <property type="molecule type" value="Genomic_DNA"/>
</dbReference>